<dbReference type="PANTHER" id="PTHR45651">
    <property type="entry name" value="CYCLIC NUCLEOTIDE-GATED ION CHANNEL 15-RELATED-RELATED"/>
    <property type="match status" value="1"/>
</dbReference>
<feature type="transmembrane region" description="Helical" evidence="3">
    <location>
        <begin position="240"/>
        <end position="262"/>
    </location>
</feature>
<evidence type="ECO:0000256" key="2">
    <source>
        <dbReference type="SAM" id="MobiDB-lite"/>
    </source>
</evidence>
<evidence type="ECO:0000256" key="3">
    <source>
        <dbReference type="SAM" id="Phobius"/>
    </source>
</evidence>
<keyword evidence="1" id="KW-0406">Ion transport</keyword>
<dbReference type="PANTHER" id="PTHR45651:SF68">
    <property type="entry name" value="ION TRANSPORT DOMAIN-CONTAINING PROTEIN"/>
    <property type="match status" value="1"/>
</dbReference>
<evidence type="ECO:0000313" key="4">
    <source>
        <dbReference type="EMBL" id="BBH01286.1"/>
    </source>
</evidence>
<evidence type="ECO:0000256" key="1">
    <source>
        <dbReference type="ARBA" id="ARBA00023303"/>
    </source>
</evidence>
<gene>
    <name evidence="4" type="ORF">Prudu_011513</name>
</gene>
<organism evidence="4">
    <name type="scientific">Prunus dulcis</name>
    <name type="common">Almond</name>
    <name type="synonym">Amygdalus dulcis</name>
    <dbReference type="NCBI Taxonomy" id="3755"/>
    <lineage>
        <taxon>Eukaryota</taxon>
        <taxon>Viridiplantae</taxon>
        <taxon>Streptophyta</taxon>
        <taxon>Embryophyta</taxon>
        <taxon>Tracheophyta</taxon>
        <taxon>Spermatophyta</taxon>
        <taxon>Magnoliopsida</taxon>
        <taxon>eudicotyledons</taxon>
        <taxon>Gunneridae</taxon>
        <taxon>Pentapetalae</taxon>
        <taxon>rosids</taxon>
        <taxon>fabids</taxon>
        <taxon>Rosales</taxon>
        <taxon>Rosaceae</taxon>
        <taxon>Amygdaloideae</taxon>
        <taxon>Amygdaleae</taxon>
        <taxon>Prunus</taxon>
    </lineage>
</organism>
<dbReference type="EMBL" id="AP019300">
    <property type="protein sequence ID" value="BBH01286.1"/>
    <property type="molecule type" value="Genomic_DNA"/>
</dbReference>
<reference evidence="4" key="1">
    <citation type="journal article" date="2019" name="Science">
        <title>Mutation of a bHLH transcription factor allowed almond domestication.</title>
        <authorList>
            <person name="Sanchez-Perez R."/>
            <person name="Pavan S."/>
            <person name="Mazzeo R."/>
            <person name="Moldovan C."/>
            <person name="Aiese Cigliano R."/>
            <person name="Del Cueto J."/>
            <person name="Ricciardi F."/>
            <person name="Lotti C."/>
            <person name="Ricciardi L."/>
            <person name="Dicenta F."/>
            <person name="Lopez-Marques R.L."/>
            <person name="Lindberg Moller B."/>
        </authorList>
    </citation>
    <scope>NUCLEOTIDE SEQUENCE</scope>
</reference>
<protein>
    <submittedName>
        <fullName evidence="4">Cyclic nucleotide gated channel 1</fullName>
    </submittedName>
</protein>
<dbReference type="SUPFAM" id="SSF81324">
    <property type="entry name" value="Voltage-gated potassium channels"/>
    <property type="match status" value="1"/>
</dbReference>
<dbReference type="GO" id="GO:0034220">
    <property type="term" value="P:monoatomic ion transmembrane transport"/>
    <property type="evidence" value="ECO:0007669"/>
    <property type="project" value="UniProtKB-KW"/>
</dbReference>
<name>A0A4Y1RBD1_PRUDU</name>
<sequence length="337" mass="38697">MKKISISQDQRIFFGLRIHPRYIRFKFICMAMEHVIINIQKDESEACTLQSNSLGTGSDSVVGQEPSSKNPTPMKTPSSTTAESHWTLCSYTSQSSMSASMSAQVPWRGQNCENAALILRSLSDIPFLIRIMLGAIWYFLSIQRGTICWHEACKSPEGCKAIHYRHEIDTSHSTNNITFLNEKCPINPANAKQFDFGIFLEALQSNTAGQVNFSTKFFYTMWWGFRNMSNYGTDLKTSNYLWENCFAILISAIGLLLFSYLIGNVEVRRDVISLHYNLLIIYKLNFFLFSLGSKQTCMQQLTSTNLLEVEKGKEGEIRYWMSRNRLLEYKKIKMMQT</sequence>
<dbReference type="GO" id="GO:0016020">
    <property type="term" value="C:membrane"/>
    <property type="evidence" value="ECO:0007669"/>
    <property type="project" value="UniProtKB-SubCell"/>
</dbReference>
<keyword evidence="1" id="KW-0407">Ion channel</keyword>
<keyword evidence="1" id="KW-0813">Transport</keyword>
<feature type="transmembrane region" description="Helical" evidence="3">
    <location>
        <begin position="274"/>
        <end position="291"/>
    </location>
</feature>
<dbReference type="AlphaFoldDB" id="A0A4Y1RBD1"/>
<keyword evidence="3" id="KW-0472">Membrane</keyword>
<feature type="region of interest" description="Disordered" evidence="2">
    <location>
        <begin position="56"/>
        <end position="81"/>
    </location>
</feature>
<accession>A0A4Y1RBD1</accession>
<keyword evidence="3" id="KW-1133">Transmembrane helix</keyword>
<proteinExistence type="predicted"/>
<keyword evidence="3" id="KW-0812">Transmembrane</keyword>